<dbReference type="OMA" id="EDKIGYS"/>
<feature type="compositionally biased region" description="Basic and acidic residues" evidence="2">
    <location>
        <begin position="210"/>
        <end position="224"/>
    </location>
</feature>
<feature type="compositionally biased region" description="Basic and acidic residues" evidence="2">
    <location>
        <begin position="516"/>
        <end position="535"/>
    </location>
</feature>
<feature type="region of interest" description="Disordered" evidence="2">
    <location>
        <begin position="198"/>
        <end position="224"/>
    </location>
</feature>
<feature type="compositionally biased region" description="Basic and acidic residues" evidence="2">
    <location>
        <begin position="818"/>
        <end position="827"/>
    </location>
</feature>
<gene>
    <name evidence="3" type="ORF">HPB48_001807</name>
</gene>
<organism evidence="3 4">
    <name type="scientific">Haemaphysalis longicornis</name>
    <name type="common">Bush tick</name>
    <dbReference type="NCBI Taxonomy" id="44386"/>
    <lineage>
        <taxon>Eukaryota</taxon>
        <taxon>Metazoa</taxon>
        <taxon>Ecdysozoa</taxon>
        <taxon>Arthropoda</taxon>
        <taxon>Chelicerata</taxon>
        <taxon>Arachnida</taxon>
        <taxon>Acari</taxon>
        <taxon>Parasitiformes</taxon>
        <taxon>Ixodida</taxon>
        <taxon>Ixodoidea</taxon>
        <taxon>Ixodidae</taxon>
        <taxon>Haemaphysalinae</taxon>
        <taxon>Haemaphysalis</taxon>
    </lineage>
</organism>
<dbReference type="InterPro" id="IPR033336">
    <property type="entry name" value="SAXO1/2"/>
</dbReference>
<evidence type="ECO:0000256" key="1">
    <source>
        <dbReference type="ARBA" id="ARBA00008738"/>
    </source>
</evidence>
<dbReference type="OrthoDB" id="365640at2759"/>
<feature type="compositionally biased region" description="Basic and acidic residues" evidence="2">
    <location>
        <begin position="634"/>
        <end position="650"/>
    </location>
</feature>
<reference evidence="3 4" key="1">
    <citation type="journal article" date="2020" name="Cell">
        <title>Large-Scale Comparative Analyses of Tick Genomes Elucidate Their Genetic Diversity and Vector Capacities.</title>
        <authorList>
            <consortium name="Tick Genome and Microbiome Consortium (TIGMIC)"/>
            <person name="Jia N."/>
            <person name="Wang J."/>
            <person name="Shi W."/>
            <person name="Du L."/>
            <person name="Sun Y."/>
            <person name="Zhan W."/>
            <person name="Jiang J.F."/>
            <person name="Wang Q."/>
            <person name="Zhang B."/>
            <person name="Ji P."/>
            <person name="Bell-Sakyi L."/>
            <person name="Cui X.M."/>
            <person name="Yuan T.T."/>
            <person name="Jiang B.G."/>
            <person name="Yang W.F."/>
            <person name="Lam T.T."/>
            <person name="Chang Q.C."/>
            <person name="Ding S.J."/>
            <person name="Wang X.J."/>
            <person name="Zhu J.G."/>
            <person name="Ruan X.D."/>
            <person name="Zhao L."/>
            <person name="Wei J.T."/>
            <person name="Ye R.Z."/>
            <person name="Que T.C."/>
            <person name="Du C.H."/>
            <person name="Zhou Y.H."/>
            <person name="Cheng J.X."/>
            <person name="Dai P.F."/>
            <person name="Guo W.B."/>
            <person name="Han X.H."/>
            <person name="Huang E.J."/>
            <person name="Li L.F."/>
            <person name="Wei W."/>
            <person name="Gao Y.C."/>
            <person name="Liu J.Z."/>
            <person name="Shao H.Z."/>
            <person name="Wang X."/>
            <person name="Wang C.C."/>
            <person name="Yang T.C."/>
            <person name="Huo Q.B."/>
            <person name="Li W."/>
            <person name="Chen H.Y."/>
            <person name="Chen S.E."/>
            <person name="Zhou L.G."/>
            <person name="Ni X.B."/>
            <person name="Tian J.H."/>
            <person name="Sheng Y."/>
            <person name="Liu T."/>
            <person name="Pan Y.S."/>
            <person name="Xia L.Y."/>
            <person name="Li J."/>
            <person name="Zhao F."/>
            <person name="Cao W.C."/>
        </authorList>
    </citation>
    <scope>NUCLEOTIDE SEQUENCE [LARGE SCALE GENOMIC DNA]</scope>
    <source>
        <strain evidence="3">HaeL-2018</strain>
    </source>
</reference>
<dbReference type="GO" id="GO:0005879">
    <property type="term" value="C:axonemal microtubule"/>
    <property type="evidence" value="ECO:0007669"/>
    <property type="project" value="TreeGrafter"/>
</dbReference>
<dbReference type="GO" id="GO:0008017">
    <property type="term" value="F:microtubule binding"/>
    <property type="evidence" value="ECO:0007669"/>
    <property type="project" value="InterPro"/>
</dbReference>
<accession>A0A9J6G337</accession>
<dbReference type="GO" id="GO:0036126">
    <property type="term" value="C:sperm flagellum"/>
    <property type="evidence" value="ECO:0007669"/>
    <property type="project" value="TreeGrafter"/>
</dbReference>
<dbReference type="VEuPathDB" id="VectorBase:HLOH_043071"/>
<protein>
    <submittedName>
        <fullName evidence="3">Uncharacterized protein</fullName>
    </submittedName>
</protein>
<name>A0A9J6G337_HAELO</name>
<evidence type="ECO:0000313" key="4">
    <source>
        <dbReference type="Proteomes" id="UP000821853"/>
    </source>
</evidence>
<dbReference type="GO" id="GO:0005814">
    <property type="term" value="C:centriole"/>
    <property type="evidence" value="ECO:0007669"/>
    <property type="project" value="TreeGrafter"/>
</dbReference>
<evidence type="ECO:0000256" key="2">
    <source>
        <dbReference type="SAM" id="MobiDB-lite"/>
    </source>
</evidence>
<feature type="region of interest" description="Disordered" evidence="2">
    <location>
        <begin position="783"/>
        <end position="848"/>
    </location>
</feature>
<feature type="region of interest" description="Disordered" evidence="2">
    <location>
        <begin position="516"/>
        <end position="538"/>
    </location>
</feature>
<dbReference type="PANTHER" id="PTHR31516:SF17">
    <property type="entry name" value="STABILIZER OF AXONEMAL MICROTUBULES 2"/>
    <property type="match status" value="1"/>
</dbReference>
<dbReference type="Proteomes" id="UP000821853">
    <property type="component" value="Chromosome 3"/>
</dbReference>
<feature type="region of interest" description="Disordered" evidence="2">
    <location>
        <begin position="614"/>
        <end position="651"/>
    </location>
</feature>
<feature type="compositionally biased region" description="Polar residues" evidence="2">
    <location>
        <begin position="1243"/>
        <end position="1252"/>
    </location>
</feature>
<feature type="region of interest" description="Disordered" evidence="2">
    <location>
        <begin position="1108"/>
        <end position="1146"/>
    </location>
</feature>
<comment type="similarity">
    <text evidence="1">Belongs to the FAM154 family.</text>
</comment>
<feature type="region of interest" description="Disordered" evidence="2">
    <location>
        <begin position="402"/>
        <end position="441"/>
    </location>
</feature>
<feature type="region of interest" description="Disordered" evidence="2">
    <location>
        <begin position="1229"/>
        <end position="1252"/>
    </location>
</feature>
<sequence length="1467" mass="164621">MLQTITEGTGAVRKHPASKCERVSPLNQRLLPTETFAFPSPHSLPRNTSDQVRAETRIKKRQAMVFGVAGQPRFPNDPHATSVNAARTVTRGYARGERETERERAVVFGRVSAGAFRRSERRGGEQGRRHEAAAVAGDATVCHSALARRPATVTTTKPCHARWNSRGRPESWSGNAWCSNPTETTNWWWRKRSNASAKSALAGESPGDTCRSREKEAGRKQWEISPDRVRQISKSYRSIERQDDASETTTVSEQRLSRHECSSDCQIFHSEVHAGAKPFGHDCRRHADEAAKRISLAREHAMTEEDFTALRTVETSELAAREAAEERDGVIANQHSHGASRSADNDQIQGRISSRYRPRTSLRLEGAQEYTTTSQEYFSTIEQNLTARAEQYNLEKQLTAPGSRHYPLTRPQTSLRTGGKTDYSTTTSEDFKLREQSEKVTRRLRPRKFNDPSYDIPPLNADGDVKKRRTEVGFAVDEQGVGDGLMEGERTTAGQEISHDQQTKVAQTQVREELYSKEHHEERETGRGHESRSEQEMLNSFEGENLQRADRPLTTMNAEPYFHTEVPVPYYPKDNLGLPSGEMDLRTTHELEYYKKKMDRVRPVKPKSLAKLFGSTGSSSEGDLRVAASSSHVDYAREKSPKTAREDLPERQQAAGLTSNYEDSKMHLGLNNILIKRRSKGQRKAHFEDESFKWEGPVSYATTMGESYKKPEATRERAVLCKRPQSHDVLHRFTQTGDELRRIKGKKKGVDEISMFGRKDSADLIAEIQGLLGTKATGRVESKVTKQDTSARKKAGLGTSLLRERSEQAAQTGTWHDLQQEQLERTRGQQKSKAVLKKSEKQASRLAEHELTATDLESTGKAGKRCKHLSAGQHVTDSNVISEVSTGRQEYLQSSATTKMYEEMDGRRAKVKGDVRRSEEIIVEGDKALGFPRQDGLSSEADRLVMHGAERPLESRYEAGRVGTTDESKLYFSTTTADSFKNVSEKVQPAKPIYPKPNLAPEGSMTFETVHHGEFTPKTVVEVPTPVRPVSTLRLSDDTSYVVRNEDKIGYSKCAPLVGDTRFAIKKPESTLVLGQDSTDYKTTSQLEYKAHEIRQVEDVYKKATKVKRDRHKTYTRAQPAAAASKATGMQRQHRRSSSSVEHVTTTQAAFKPVTVERPQPYRPKSCLKVRSEEDAYVGLSTTTRDTFRRVTPTARVKPIKREACLKKLGDDTDYTPKRTTTGDAYREVKIPPKPVPYRPTDNLKNTGGMTFSTTTQESYVSRSSQQHQANEFVERARPIKRDAVAKDIIFPVDSPEELVQGATTYGLSRKTEESMEVLRSLENTSSYARISKAPRERPRTHQKVGRGEFDHMTTSMAEYQDPGARWRKQQQRSTAAGRLVRTASAECPAAFLNTDRAAKAALGRPSLFKSCTHGIQEIFHQQVDRLTASGYPKHVTEAACTKLAQLVKTGKLRSRDESGEAKKKIA</sequence>
<dbReference type="GO" id="GO:0036064">
    <property type="term" value="C:ciliary basal body"/>
    <property type="evidence" value="ECO:0007669"/>
    <property type="project" value="TreeGrafter"/>
</dbReference>
<feature type="region of interest" description="Disordered" evidence="2">
    <location>
        <begin position="333"/>
        <end position="368"/>
    </location>
</feature>
<dbReference type="EMBL" id="JABSTR010000005">
    <property type="protein sequence ID" value="KAH9369930.1"/>
    <property type="molecule type" value="Genomic_DNA"/>
</dbReference>
<comment type="caution">
    <text evidence="3">The sequence shown here is derived from an EMBL/GenBank/DDBJ whole genome shotgun (WGS) entry which is preliminary data.</text>
</comment>
<evidence type="ECO:0000313" key="3">
    <source>
        <dbReference type="EMBL" id="KAH9369930.1"/>
    </source>
</evidence>
<feature type="compositionally biased region" description="Polar residues" evidence="2">
    <location>
        <begin position="410"/>
        <end position="428"/>
    </location>
</feature>
<feature type="compositionally biased region" description="Basic and acidic residues" evidence="2">
    <location>
        <begin position="837"/>
        <end position="848"/>
    </location>
</feature>
<dbReference type="PANTHER" id="PTHR31516">
    <property type="entry name" value="STABILIZER OF AXONEMAL MICROTUBULES 2"/>
    <property type="match status" value="1"/>
</dbReference>
<feature type="compositionally biased region" description="Basic and acidic residues" evidence="2">
    <location>
        <begin position="429"/>
        <end position="441"/>
    </location>
</feature>
<proteinExistence type="inferred from homology"/>
<keyword evidence="4" id="KW-1185">Reference proteome</keyword>